<evidence type="ECO:0000313" key="3">
    <source>
        <dbReference type="Proteomes" id="UP001195914"/>
    </source>
</evidence>
<reference evidence="2" key="1">
    <citation type="journal article" date="2014" name="Nucleic Acids Res.">
        <title>The evolutionary dynamics of variant antigen genes in Babesia reveal a history of genomic innovation underlying host-parasite interaction.</title>
        <authorList>
            <person name="Jackson A.P."/>
            <person name="Otto T.D."/>
            <person name="Darby A."/>
            <person name="Ramaprasad A."/>
            <person name="Xia D."/>
            <person name="Echaide I.E."/>
            <person name="Farber M."/>
            <person name="Gahlot S."/>
            <person name="Gamble J."/>
            <person name="Gupta D."/>
            <person name="Gupta Y."/>
            <person name="Jackson L."/>
            <person name="Malandrin L."/>
            <person name="Malas T.B."/>
            <person name="Moussa E."/>
            <person name="Nair M."/>
            <person name="Reid A.J."/>
            <person name="Sanders M."/>
            <person name="Sharma J."/>
            <person name="Tracey A."/>
            <person name="Quail M.A."/>
            <person name="Weir W."/>
            <person name="Wastling J.M."/>
            <person name="Hall N."/>
            <person name="Willadsen P."/>
            <person name="Lingelbach K."/>
            <person name="Shiels B."/>
            <person name="Tait A."/>
            <person name="Berriman M."/>
            <person name="Allred D.R."/>
            <person name="Pain A."/>
        </authorList>
    </citation>
    <scope>NUCLEOTIDE SEQUENCE</scope>
    <source>
        <strain evidence="2">1802A</strain>
    </source>
</reference>
<accession>A0AAD9LEH9</accession>
<dbReference type="Proteomes" id="UP001195914">
    <property type="component" value="Unassembled WGS sequence"/>
</dbReference>
<dbReference type="SUPFAM" id="SSF55277">
    <property type="entry name" value="GYF domain"/>
    <property type="match status" value="1"/>
</dbReference>
<name>A0AAD9LEH9_BABDI</name>
<organism evidence="2 3">
    <name type="scientific">Babesia divergens</name>
    <dbReference type="NCBI Taxonomy" id="32595"/>
    <lineage>
        <taxon>Eukaryota</taxon>
        <taxon>Sar</taxon>
        <taxon>Alveolata</taxon>
        <taxon>Apicomplexa</taxon>
        <taxon>Aconoidasida</taxon>
        <taxon>Piroplasmida</taxon>
        <taxon>Babesiidae</taxon>
        <taxon>Babesia</taxon>
    </lineage>
</organism>
<dbReference type="InterPro" id="IPR035445">
    <property type="entry name" value="GYF-like_dom_sf"/>
</dbReference>
<dbReference type="EMBL" id="JAHBMH010000073">
    <property type="protein sequence ID" value="KAK1933365.1"/>
    <property type="molecule type" value="Genomic_DNA"/>
</dbReference>
<evidence type="ECO:0000256" key="1">
    <source>
        <dbReference type="SAM" id="MobiDB-lite"/>
    </source>
</evidence>
<sequence length="527" mass="58910">MEESQCCRRRELALSNMLKWFYMDEEENIYGPVDTFKLVYYIYINYFEEDTPILCSADGGMPNDPFDHLIKRIPQVEHDFLMHCKDVFWCTHYMDDLLKGGNGEVDQDILLIKSGTNHRNISKNPLIAGIKSANMTSDTSQEDFDIMNDTNRHNSNKVSPFDFESPNVEKNPTIVLKEDIWMPKVNNHRTLSFPNPQMKDVNTDVLDITIPVQSEMFATTSSPSINCRAIENMENTLPLPYYKTATQANCELLGEAHRRADAKPTNHASFTSNASKGGHTLQAATCINPCDAIVSPLMINTKLSQNATASDLDYNDTAQDIDELSPILIPPPKIRPSVDGSMFPNIPGSRLKSLHNPDDATPYSLCQSESRYRTTSEGLYTKHLLMNNCGDVDVKESVGSATDRGRTMPFKMHPNTAADGTTTIGHDRGQRKEMGVGHNFSNRSNLHASVATDSSRDVDSHCKAAGRPSSSVPKPAIMPAQHMLIKQRMQTNLREAQAHLARIPLRKVSHVFSQSHPPINMLGSQRC</sequence>
<reference evidence="2" key="2">
    <citation type="submission" date="2021-05" db="EMBL/GenBank/DDBJ databases">
        <authorList>
            <person name="Pain A."/>
        </authorList>
    </citation>
    <scope>NUCLEOTIDE SEQUENCE</scope>
    <source>
        <strain evidence="2">1802A</strain>
    </source>
</reference>
<protein>
    <recommendedName>
        <fullName evidence="4">GYF domain-containing protein</fullName>
    </recommendedName>
</protein>
<dbReference type="AlphaFoldDB" id="A0AAD9LEH9"/>
<keyword evidence="3" id="KW-1185">Reference proteome</keyword>
<evidence type="ECO:0000313" key="2">
    <source>
        <dbReference type="EMBL" id="KAK1933365.1"/>
    </source>
</evidence>
<gene>
    <name evidence="2" type="ORF">X943_003338</name>
</gene>
<evidence type="ECO:0008006" key="4">
    <source>
        <dbReference type="Google" id="ProtNLM"/>
    </source>
</evidence>
<feature type="region of interest" description="Disordered" evidence="1">
    <location>
        <begin position="400"/>
        <end position="429"/>
    </location>
</feature>
<comment type="caution">
    <text evidence="2">The sequence shown here is derived from an EMBL/GenBank/DDBJ whole genome shotgun (WGS) entry which is preliminary data.</text>
</comment>
<feature type="region of interest" description="Disordered" evidence="1">
    <location>
        <begin position="449"/>
        <end position="475"/>
    </location>
</feature>
<proteinExistence type="predicted"/>